<protein>
    <submittedName>
        <fullName evidence="2">Uncharacterized protein</fullName>
    </submittedName>
</protein>
<feature type="transmembrane region" description="Helical" evidence="1">
    <location>
        <begin position="111"/>
        <end position="129"/>
    </location>
</feature>
<feature type="transmembrane region" description="Helical" evidence="1">
    <location>
        <begin position="77"/>
        <end position="96"/>
    </location>
</feature>
<sequence length="150" mass="18003">MGRIIISRELSFFRARQVVRVYADGKRVRNLYSEGEIKTLPIEHDRVEVQVKEWGLKSKPVTVKDGQTVLIYPKMSLVWTYYVLMIAWFALCYWWFTTHPWPIEDWDSPWRYWYTVAMSFSFWVPAWIVRYLPIFTTSVTDDFPSGYLPS</sequence>
<dbReference type="EMBL" id="JBHRZV010000049">
    <property type="protein sequence ID" value="MFC3928256.1"/>
    <property type="molecule type" value="Genomic_DNA"/>
</dbReference>
<name>A0ABV8CVW6_9STRE</name>
<dbReference type="RefSeq" id="WP_380426639.1">
    <property type="nucleotide sequence ID" value="NZ_JBHRZV010000049.1"/>
</dbReference>
<comment type="caution">
    <text evidence="2">The sequence shown here is derived from an EMBL/GenBank/DDBJ whole genome shotgun (WGS) entry which is preliminary data.</text>
</comment>
<keyword evidence="1" id="KW-0812">Transmembrane</keyword>
<keyword evidence="1" id="KW-0472">Membrane</keyword>
<accession>A0ABV8CVW6</accession>
<evidence type="ECO:0000256" key="1">
    <source>
        <dbReference type="SAM" id="Phobius"/>
    </source>
</evidence>
<dbReference type="Proteomes" id="UP001595807">
    <property type="component" value="Unassembled WGS sequence"/>
</dbReference>
<proteinExistence type="predicted"/>
<keyword evidence="3" id="KW-1185">Reference proteome</keyword>
<evidence type="ECO:0000313" key="2">
    <source>
        <dbReference type="EMBL" id="MFC3928256.1"/>
    </source>
</evidence>
<organism evidence="2 3">
    <name type="scientific">Streptococcus caprae</name>
    <dbReference type="NCBI Taxonomy" id="1640501"/>
    <lineage>
        <taxon>Bacteria</taxon>
        <taxon>Bacillati</taxon>
        <taxon>Bacillota</taxon>
        <taxon>Bacilli</taxon>
        <taxon>Lactobacillales</taxon>
        <taxon>Streptococcaceae</taxon>
        <taxon>Streptococcus</taxon>
    </lineage>
</organism>
<keyword evidence="1" id="KW-1133">Transmembrane helix</keyword>
<gene>
    <name evidence="2" type="ORF">ACFORF_06695</name>
</gene>
<evidence type="ECO:0000313" key="3">
    <source>
        <dbReference type="Proteomes" id="UP001595807"/>
    </source>
</evidence>
<reference evidence="3" key="1">
    <citation type="journal article" date="2019" name="Int. J. Syst. Evol. Microbiol.">
        <title>The Global Catalogue of Microorganisms (GCM) 10K type strain sequencing project: providing services to taxonomists for standard genome sequencing and annotation.</title>
        <authorList>
            <consortium name="The Broad Institute Genomics Platform"/>
            <consortium name="The Broad Institute Genome Sequencing Center for Infectious Disease"/>
            <person name="Wu L."/>
            <person name="Ma J."/>
        </authorList>
    </citation>
    <scope>NUCLEOTIDE SEQUENCE [LARGE SCALE GENOMIC DNA]</scope>
    <source>
        <strain evidence="3">CCUG 67170</strain>
    </source>
</reference>